<feature type="signal peptide" evidence="3">
    <location>
        <begin position="1"/>
        <end position="16"/>
    </location>
</feature>
<sequence length="339" mass="37515">LTPQLLVALLLRARLAQRPDIEEDIKALVRDLKDKQDRLWTARARLSAFRCEKEAADCKRAPLLPSPSAGADWQSLRVARKHIHLEVARDNAARLRGREPLQPLLRTKRVGPEPIALGARGALKSGFGRYRKSRKQHLLKGGLTLPRPQRAPSARRSWLRARPGTSGCVTAAAEGDLPSILAPHQVWRYPCYSVRDVQIFEAVRPPPGAAVPRNCIVYSAEGFGNTDMAGGDLDGDGVLFSFYWPLVRLVTETADDVASCTPMLEALEKDANRSLRFERPRFSRPRRTCSGALPGSPRPSRRAPLSKSAAARPRNSCEFLRSLSHLALTAEQYMSAPNV</sequence>
<dbReference type="EMBL" id="CAUJNA010001364">
    <property type="protein sequence ID" value="CAJ1386402.1"/>
    <property type="molecule type" value="Genomic_DNA"/>
</dbReference>
<feature type="non-terminal residue" evidence="5">
    <location>
        <position position="1"/>
    </location>
</feature>
<evidence type="ECO:0000256" key="3">
    <source>
        <dbReference type="SAM" id="SignalP"/>
    </source>
</evidence>
<reference evidence="5" key="1">
    <citation type="submission" date="2023-08" db="EMBL/GenBank/DDBJ databases">
        <authorList>
            <person name="Chen Y."/>
            <person name="Shah S."/>
            <person name="Dougan E. K."/>
            <person name="Thang M."/>
            <person name="Chan C."/>
        </authorList>
    </citation>
    <scope>NUCLEOTIDE SEQUENCE</scope>
</reference>
<name>A0AA36MWM5_9DINO</name>
<evidence type="ECO:0000256" key="2">
    <source>
        <dbReference type="SAM" id="MobiDB-lite"/>
    </source>
</evidence>
<proteinExistence type="inferred from homology"/>
<dbReference type="Pfam" id="PF05183">
    <property type="entry name" value="RdRP"/>
    <property type="match status" value="1"/>
</dbReference>
<evidence type="ECO:0000259" key="4">
    <source>
        <dbReference type="Pfam" id="PF05183"/>
    </source>
</evidence>
<dbReference type="InterPro" id="IPR057596">
    <property type="entry name" value="RDRP_core"/>
</dbReference>
<keyword evidence="1" id="KW-0548">Nucleotidyltransferase</keyword>
<keyword evidence="6" id="KW-1185">Reference proteome</keyword>
<dbReference type="GO" id="GO:0003968">
    <property type="term" value="F:RNA-directed RNA polymerase activity"/>
    <property type="evidence" value="ECO:0007669"/>
    <property type="project" value="UniProtKB-KW"/>
</dbReference>
<keyword evidence="1" id="KW-0694">RNA-binding</keyword>
<comment type="similarity">
    <text evidence="1">Belongs to the RdRP family.</text>
</comment>
<gene>
    <name evidence="5" type="ORF">EVOR1521_LOCUS12764</name>
</gene>
<feature type="domain" description="RDRP core" evidence="4">
    <location>
        <begin position="186"/>
        <end position="240"/>
    </location>
</feature>
<evidence type="ECO:0000313" key="5">
    <source>
        <dbReference type="EMBL" id="CAJ1386402.1"/>
    </source>
</evidence>
<comment type="catalytic activity">
    <reaction evidence="1">
        <text>RNA(n) + a ribonucleoside 5'-triphosphate = RNA(n+1) + diphosphate</text>
        <dbReference type="Rhea" id="RHEA:21248"/>
        <dbReference type="Rhea" id="RHEA-COMP:14527"/>
        <dbReference type="Rhea" id="RHEA-COMP:17342"/>
        <dbReference type="ChEBI" id="CHEBI:33019"/>
        <dbReference type="ChEBI" id="CHEBI:61557"/>
        <dbReference type="ChEBI" id="CHEBI:140395"/>
        <dbReference type="EC" id="2.7.7.48"/>
    </reaction>
</comment>
<dbReference type="EC" id="2.7.7.48" evidence="1"/>
<keyword evidence="1" id="KW-0696">RNA-directed RNA polymerase</keyword>
<evidence type="ECO:0000256" key="1">
    <source>
        <dbReference type="RuleBase" id="RU363098"/>
    </source>
</evidence>
<dbReference type="Proteomes" id="UP001178507">
    <property type="component" value="Unassembled WGS sequence"/>
</dbReference>
<accession>A0AA36MWM5</accession>
<comment type="caution">
    <text evidence="5">The sequence shown here is derived from an EMBL/GenBank/DDBJ whole genome shotgun (WGS) entry which is preliminary data.</text>
</comment>
<organism evidence="5 6">
    <name type="scientific">Effrenium voratum</name>
    <dbReference type="NCBI Taxonomy" id="2562239"/>
    <lineage>
        <taxon>Eukaryota</taxon>
        <taxon>Sar</taxon>
        <taxon>Alveolata</taxon>
        <taxon>Dinophyceae</taxon>
        <taxon>Suessiales</taxon>
        <taxon>Symbiodiniaceae</taxon>
        <taxon>Effrenium</taxon>
    </lineage>
</organism>
<evidence type="ECO:0000313" key="6">
    <source>
        <dbReference type="Proteomes" id="UP001178507"/>
    </source>
</evidence>
<keyword evidence="3" id="KW-0732">Signal</keyword>
<feature type="region of interest" description="Disordered" evidence="2">
    <location>
        <begin position="285"/>
        <end position="310"/>
    </location>
</feature>
<keyword evidence="1" id="KW-0808">Transferase</keyword>
<feature type="chain" id="PRO_5041252024" description="RNA-dependent RNA polymerase" evidence="3">
    <location>
        <begin position="17"/>
        <end position="339"/>
    </location>
</feature>
<protein>
    <recommendedName>
        <fullName evidence="1">RNA-dependent RNA polymerase</fullName>
        <ecNumber evidence="1">2.7.7.48</ecNumber>
    </recommendedName>
</protein>
<dbReference type="GO" id="GO:0003723">
    <property type="term" value="F:RNA binding"/>
    <property type="evidence" value="ECO:0007669"/>
    <property type="project" value="UniProtKB-KW"/>
</dbReference>
<dbReference type="AlphaFoldDB" id="A0AA36MWM5"/>